<sequence length="104" mass="12173">MNRKFYSTILRLRFGHCRLNYHLYRLKIVHSPLCDHCNSQAEQSLAHIFFECSSFGIQRLVLMDELIEIYGSPELVPRSIQALLVNRSTYLPLFNFIINTVGQI</sequence>
<gene>
    <name evidence="1" type="ORF">PYW07_001083</name>
</gene>
<evidence type="ECO:0008006" key="3">
    <source>
        <dbReference type="Google" id="ProtNLM"/>
    </source>
</evidence>
<evidence type="ECO:0000313" key="1">
    <source>
        <dbReference type="EMBL" id="KAJ8726385.1"/>
    </source>
</evidence>
<dbReference type="AlphaFoldDB" id="A0AAD8DWL1"/>
<reference evidence="1" key="1">
    <citation type="submission" date="2023-03" db="EMBL/GenBank/DDBJ databases">
        <title>Chromosome-level genomes of two armyworms, Mythimna separata and Mythimna loreyi, provide insights into the biosynthesis and reception of sex pheromones.</title>
        <authorList>
            <person name="Zhao H."/>
        </authorList>
    </citation>
    <scope>NUCLEOTIDE SEQUENCE</scope>
    <source>
        <strain evidence="1">BeijingLab</strain>
        <tissue evidence="1">Pupa</tissue>
    </source>
</reference>
<dbReference type="EMBL" id="JARGEI010000009">
    <property type="protein sequence ID" value="KAJ8726385.1"/>
    <property type="molecule type" value="Genomic_DNA"/>
</dbReference>
<dbReference type="Proteomes" id="UP001231518">
    <property type="component" value="Chromosome 10"/>
</dbReference>
<name>A0AAD8DWL1_MYTSE</name>
<protein>
    <recommendedName>
        <fullName evidence="3">Reverse transcriptase zinc-binding domain-containing protein</fullName>
    </recommendedName>
</protein>
<accession>A0AAD8DWL1</accession>
<organism evidence="1 2">
    <name type="scientific">Mythimna separata</name>
    <name type="common">Oriental armyworm</name>
    <name type="synonym">Pseudaletia separata</name>
    <dbReference type="NCBI Taxonomy" id="271217"/>
    <lineage>
        <taxon>Eukaryota</taxon>
        <taxon>Metazoa</taxon>
        <taxon>Ecdysozoa</taxon>
        <taxon>Arthropoda</taxon>
        <taxon>Hexapoda</taxon>
        <taxon>Insecta</taxon>
        <taxon>Pterygota</taxon>
        <taxon>Neoptera</taxon>
        <taxon>Endopterygota</taxon>
        <taxon>Lepidoptera</taxon>
        <taxon>Glossata</taxon>
        <taxon>Ditrysia</taxon>
        <taxon>Noctuoidea</taxon>
        <taxon>Noctuidae</taxon>
        <taxon>Noctuinae</taxon>
        <taxon>Hadenini</taxon>
        <taxon>Mythimna</taxon>
    </lineage>
</organism>
<proteinExistence type="predicted"/>
<keyword evidence="2" id="KW-1185">Reference proteome</keyword>
<comment type="caution">
    <text evidence="1">The sequence shown here is derived from an EMBL/GenBank/DDBJ whole genome shotgun (WGS) entry which is preliminary data.</text>
</comment>
<evidence type="ECO:0000313" key="2">
    <source>
        <dbReference type="Proteomes" id="UP001231518"/>
    </source>
</evidence>